<accession>A0A0E9WCP4</accession>
<reference evidence="1" key="1">
    <citation type="submission" date="2014-11" db="EMBL/GenBank/DDBJ databases">
        <authorList>
            <person name="Amaro Gonzalez C."/>
        </authorList>
    </citation>
    <scope>NUCLEOTIDE SEQUENCE</scope>
</reference>
<reference evidence="1" key="2">
    <citation type="journal article" date="2015" name="Fish Shellfish Immunol.">
        <title>Early steps in the European eel (Anguilla anguilla)-Vibrio vulnificus interaction in the gills: Role of the RtxA13 toxin.</title>
        <authorList>
            <person name="Callol A."/>
            <person name="Pajuelo D."/>
            <person name="Ebbesson L."/>
            <person name="Teles M."/>
            <person name="MacKenzie S."/>
            <person name="Amaro C."/>
        </authorList>
    </citation>
    <scope>NUCLEOTIDE SEQUENCE</scope>
</reference>
<organism evidence="1">
    <name type="scientific">Anguilla anguilla</name>
    <name type="common">European freshwater eel</name>
    <name type="synonym">Muraena anguilla</name>
    <dbReference type="NCBI Taxonomy" id="7936"/>
    <lineage>
        <taxon>Eukaryota</taxon>
        <taxon>Metazoa</taxon>
        <taxon>Chordata</taxon>
        <taxon>Craniata</taxon>
        <taxon>Vertebrata</taxon>
        <taxon>Euteleostomi</taxon>
        <taxon>Actinopterygii</taxon>
        <taxon>Neopterygii</taxon>
        <taxon>Teleostei</taxon>
        <taxon>Anguilliformes</taxon>
        <taxon>Anguillidae</taxon>
        <taxon>Anguilla</taxon>
    </lineage>
</organism>
<protein>
    <submittedName>
        <fullName evidence="1">Uncharacterized protein</fullName>
    </submittedName>
</protein>
<name>A0A0E9WCP4_ANGAN</name>
<sequence>MVQPHKGNKPGNIQNPIMGQPYTLAAPTLKNKTSIRPQMLA</sequence>
<proteinExistence type="predicted"/>
<dbReference type="EMBL" id="GBXM01021349">
    <property type="protein sequence ID" value="JAH87228.1"/>
    <property type="molecule type" value="Transcribed_RNA"/>
</dbReference>
<dbReference type="AlphaFoldDB" id="A0A0E9WCP4"/>
<evidence type="ECO:0000313" key="1">
    <source>
        <dbReference type="EMBL" id="JAH87228.1"/>
    </source>
</evidence>